<keyword evidence="2 7" id="KW-0813">Transport</keyword>
<feature type="domain" description="ABC transmembrane type-1" evidence="8">
    <location>
        <begin position="96"/>
        <end position="303"/>
    </location>
</feature>
<evidence type="ECO:0000313" key="10">
    <source>
        <dbReference type="Proteomes" id="UP000185746"/>
    </source>
</evidence>
<dbReference type="Pfam" id="PF00528">
    <property type="entry name" value="BPD_transp_1"/>
    <property type="match status" value="1"/>
</dbReference>
<feature type="transmembrane region" description="Helical" evidence="7">
    <location>
        <begin position="239"/>
        <end position="264"/>
    </location>
</feature>
<dbReference type="AlphaFoldDB" id="A0A1D8JIN5"/>
<accession>A0A1D8JIN5</accession>
<feature type="transmembrane region" description="Helical" evidence="7">
    <location>
        <begin position="181"/>
        <end position="202"/>
    </location>
</feature>
<evidence type="ECO:0000259" key="8">
    <source>
        <dbReference type="PROSITE" id="PS50928"/>
    </source>
</evidence>
<dbReference type="InterPro" id="IPR000515">
    <property type="entry name" value="MetI-like"/>
</dbReference>
<feature type="transmembrane region" description="Helical" evidence="7">
    <location>
        <begin position="284"/>
        <end position="310"/>
    </location>
</feature>
<evidence type="ECO:0000256" key="6">
    <source>
        <dbReference type="ARBA" id="ARBA00023136"/>
    </source>
</evidence>
<dbReference type="Pfam" id="PF19300">
    <property type="entry name" value="BPD_transp_1_N"/>
    <property type="match status" value="1"/>
</dbReference>
<dbReference type="InterPro" id="IPR045621">
    <property type="entry name" value="BPD_transp_1_N"/>
</dbReference>
<dbReference type="GO" id="GO:0071916">
    <property type="term" value="F:dipeptide transmembrane transporter activity"/>
    <property type="evidence" value="ECO:0007669"/>
    <property type="project" value="TreeGrafter"/>
</dbReference>
<feature type="transmembrane region" description="Helical" evidence="7">
    <location>
        <begin position="12"/>
        <end position="32"/>
    </location>
</feature>
<reference evidence="9 10" key="1">
    <citation type="submission" date="2016-09" db="EMBL/GenBank/DDBJ databases">
        <title>Complete genome sequence of the Lysinibacillus sphaericus LMG 22257, a specie of Bacillus with ureolytic activity that can effectively biodeposit calcium carbonate.</title>
        <authorList>
            <person name="Yan W."/>
        </authorList>
    </citation>
    <scope>NUCLEOTIDE SEQUENCE [LARGE SCALE GENOMIC DNA]</scope>
    <source>
        <strain evidence="9 10">LMG 22257</strain>
    </source>
</reference>
<comment type="subcellular location">
    <subcellularLocation>
        <location evidence="1 7">Cell membrane</location>
        <topology evidence="1 7">Multi-pass membrane protein</topology>
    </subcellularLocation>
</comment>
<dbReference type="SUPFAM" id="SSF161098">
    <property type="entry name" value="MetI-like"/>
    <property type="match status" value="1"/>
</dbReference>
<evidence type="ECO:0000256" key="1">
    <source>
        <dbReference type="ARBA" id="ARBA00004651"/>
    </source>
</evidence>
<keyword evidence="4 7" id="KW-0812">Transmembrane</keyword>
<evidence type="ECO:0000313" key="9">
    <source>
        <dbReference type="EMBL" id="AOV08572.1"/>
    </source>
</evidence>
<dbReference type="GO" id="GO:0005886">
    <property type="term" value="C:plasma membrane"/>
    <property type="evidence" value="ECO:0007669"/>
    <property type="project" value="UniProtKB-SubCell"/>
</dbReference>
<dbReference type="KEGG" id="surl:BI350_14215"/>
<dbReference type="EMBL" id="CP017560">
    <property type="protein sequence ID" value="AOV08572.1"/>
    <property type="molecule type" value="Genomic_DNA"/>
</dbReference>
<keyword evidence="5 7" id="KW-1133">Transmembrane helix</keyword>
<evidence type="ECO:0000256" key="4">
    <source>
        <dbReference type="ARBA" id="ARBA00022692"/>
    </source>
</evidence>
<evidence type="ECO:0000256" key="2">
    <source>
        <dbReference type="ARBA" id="ARBA00022448"/>
    </source>
</evidence>
<dbReference type="PANTHER" id="PTHR43163:SF6">
    <property type="entry name" value="DIPEPTIDE TRANSPORT SYSTEM PERMEASE PROTEIN DPPB-RELATED"/>
    <property type="match status" value="1"/>
</dbReference>
<dbReference type="PROSITE" id="PS50928">
    <property type="entry name" value="ABC_TM1"/>
    <property type="match status" value="1"/>
</dbReference>
<keyword evidence="3" id="KW-1003">Cell membrane</keyword>
<comment type="similarity">
    <text evidence="7">Belongs to the binding-protein-dependent transport system permease family.</text>
</comment>
<name>A0A1D8JIN5_9BACL</name>
<feature type="transmembrane region" description="Helical" evidence="7">
    <location>
        <begin position="100"/>
        <end position="123"/>
    </location>
</feature>
<dbReference type="CDD" id="cd06261">
    <property type="entry name" value="TM_PBP2"/>
    <property type="match status" value="1"/>
</dbReference>
<dbReference type="Proteomes" id="UP000185746">
    <property type="component" value="Chromosome"/>
</dbReference>
<proteinExistence type="inferred from homology"/>
<feature type="transmembrane region" description="Helical" evidence="7">
    <location>
        <begin position="135"/>
        <end position="161"/>
    </location>
</feature>
<protein>
    <submittedName>
        <fullName evidence="9">Diguanylate cyclase</fullName>
    </submittedName>
</protein>
<dbReference type="PANTHER" id="PTHR43163">
    <property type="entry name" value="DIPEPTIDE TRANSPORT SYSTEM PERMEASE PROTEIN DPPB-RELATED"/>
    <property type="match status" value="1"/>
</dbReference>
<dbReference type="RefSeq" id="WP_075528740.1">
    <property type="nucleotide sequence ID" value="NZ_CP017560.1"/>
</dbReference>
<dbReference type="InterPro" id="IPR035906">
    <property type="entry name" value="MetI-like_sf"/>
</dbReference>
<keyword evidence="10" id="KW-1185">Reference proteome</keyword>
<evidence type="ECO:0000256" key="7">
    <source>
        <dbReference type="RuleBase" id="RU363032"/>
    </source>
</evidence>
<evidence type="ECO:0000256" key="3">
    <source>
        <dbReference type="ARBA" id="ARBA00022475"/>
    </source>
</evidence>
<evidence type="ECO:0000256" key="5">
    <source>
        <dbReference type="ARBA" id="ARBA00022989"/>
    </source>
</evidence>
<sequence>MITYIVRRTLMAIPLLFIITVISFTMMLMAPGDPTALMMDPMIKQENLEAYKEAYGLNDNVVVQYVRWLGNMVQGNFGESLIRQGVPVSELIIARLPNTLLLMIVSSVIAFLISIPLGVISATKRNSLTDYSITFVSFLGIATPNFWIGLVLIMFLSVHLGWFPTGGVSTLGGDFSILDRLHHLILPAFVLATADMAGLTRYSRSSMLEVLRQDYIRTAKANGFKNKTVIFKHGLRNGLIPIITILGLMLPSFIGGSVIIESIFAWPGIGLLFVEAAFQRDYPVIMAVVVIAATLVVIGNLLADVLYAIFDPRIEY</sequence>
<keyword evidence="6 7" id="KW-0472">Membrane</keyword>
<dbReference type="Gene3D" id="1.10.3720.10">
    <property type="entry name" value="MetI-like"/>
    <property type="match status" value="1"/>
</dbReference>
<gene>
    <name evidence="9" type="ORF">BI350_14215</name>
</gene>
<organism evidence="9 10">
    <name type="scientific">Sporosarcina ureilytica</name>
    <dbReference type="NCBI Taxonomy" id="298596"/>
    <lineage>
        <taxon>Bacteria</taxon>
        <taxon>Bacillati</taxon>
        <taxon>Bacillota</taxon>
        <taxon>Bacilli</taxon>
        <taxon>Bacillales</taxon>
        <taxon>Caryophanaceae</taxon>
        <taxon>Sporosarcina</taxon>
    </lineage>
</organism>